<evidence type="ECO:0000313" key="2">
    <source>
        <dbReference type="Proteomes" id="UP000576152"/>
    </source>
</evidence>
<dbReference type="EMBL" id="JACIBX010000006">
    <property type="protein sequence ID" value="MBB3712281.1"/>
    <property type="molecule type" value="Genomic_DNA"/>
</dbReference>
<gene>
    <name evidence="1" type="ORF">FHS00_001863</name>
</gene>
<protein>
    <recommendedName>
        <fullName evidence="3">Glycosyl transferase family 2</fullName>
    </recommendedName>
</protein>
<dbReference type="RefSeq" id="WP_183472117.1">
    <property type="nucleotide sequence ID" value="NZ_JACIBX010000006.1"/>
</dbReference>
<accession>A0ABR6HP07</accession>
<sequence>MEHHGIEALGAALAGSGDGPLALALAEDDVELDGTLRHHFDLGFACVLAVVPDDLPRPALADPRIRLLRAETRAGSSVANIVNAAIAAAAPGRWMFYGFNAEYLFFPFCEDRGVAELCAFAMEERRDALGGVTVDLFAADLDAHPDGVSTEAAHLDRIGYFAHGRRDAHGHELDRQWDIFGGLRLRFEEHVPEDRRQIQRPGLFRAAPGLRLGPDRLFDQAEYNSLQCPWHRSPTVAVASFRAAKALRRNPASREAIGGFDWPGASRFDWRSRQLLDLGLIEPGQWF</sequence>
<proteinExistence type="predicted"/>
<evidence type="ECO:0000313" key="1">
    <source>
        <dbReference type="EMBL" id="MBB3712281.1"/>
    </source>
</evidence>
<organism evidence="1 2">
    <name type="scientific">Limimaricola variabilis</name>
    <dbReference type="NCBI Taxonomy" id="1492771"/>
    <lineage>
        <taxon>Bacteria</taxon>
        <taxon>Pseudomonadati</taxon>
        <taxon>Pseudomonadota</taxon>
        <taxon>Alphaproteobacteria</taxon>
        <taxon>Rhodobacterales</taxon>
        <taxon>Paracoccaceae</taxon>
        <taxon>Limimaricola</taxon>
    </lineage>
</organism>
<dbReference type="Proteomes" id="UP000576152">
    <property type="component" value="Unassembled WGS sequence"/>
</dbReference>
<evidence type="ECO:0008006" key="3">
    <source>
        <dbReference type="Google" id="ProtNLM"/>
    </source>
</evidence>
<keyword evidence="2" id="KW-1185">Reference proteome</keyword>
<name>A0ABR6HP07_9RHOB</name>
<comment type="caution">
    <text evidence="1">The sequence shown here is derived from an EMBL/GenBank/DDBJ whole genome shotgun (WGS) entry which is preliminary data.</text>
</comment>
<reference evidence="1 2" key="1">
    <citation type="submission" date="2020-08" db="EMBL/GenBank/DDBJ databases">
        <title>Genomic Encyclopedia of Type Strains, Phase III (KMG-III): the genomes of soil and plant-associated and newly described type strains.</title>
        <authorList>
            <person name="Whitman W."/>
        </authorList>
    </citation>
    <scope>NUCLEOTIDE SEQUENCE [LARGE SCALE GENOMIC DNA]</scope>
    <source>
        <strain evidence="1 2">CECT 8572</strain>
    </source>
</reference>